<reference evidence="5 6" key="1">
    <citation type="submission" date="2016-10" db="EMBL/GenBank/DDBJ databases">
        <authorList>
            <person name="de Groot N.N."/>
        </authorList>
    </citation>
    <scope>NUCLEOTIDE SEQUENCE [LARGE SCALE GENOMIC DNA]</scope>
    <source>
        <strain evidence="5 6">DSM 8512</strain>
    </source>
</reference>
<evidence type="ECO:0000256" key="3">
    <source>
        <dbReference type="ARBA" id="ARBA00023163"/>
    </source>
</evidence>
<dbReference type="OrthoDB" id="9800350at2"/>
<dbReference type="RefSeq" id="WP_090610340.1">
    <property type="nucleotide sequence ID" value="NZ_CP067127.1"/>
</dbReference>
<keyword evidence="6" id="KW-1185">Reference proteome</keyword>
<dbReference type="Proteomes" id="UP000199054">
    <property type="component" value="Unassembled WGS sequence"/>
</dbReference>
<keyword evidence="2 5" id="KW-0238">DNA-binding</keyword>
<sequence>MDVSPLLNPADPMRSDCPGRALFELITSRWPLLILWSLRGGTQRFYEIRNAVEGISERVLSEALKKLCRHGLITRHVEPSVPPKVSYALTDLGEGLLGVMDGLTGWIGRELENVEAAKRRHDAQQHRAG</sequence>
<dbReference type="EMBL" id="FODE01000002">
    <property type="protein sequence ID" value="SEN19653.1"/>
    <property type="molecule type" value="Genomic_DNA"/>
</dbReference>
<dbReference type="AlphaFoldDB" id="A0A1H8EJI8"/>
<dbReference type="PROSITE" id="PS51118">
    <property type="entry name" value="HTH_HXLR"/>
    <property type="match status" value="1"/>
</dbReference>
<dbReference type="Gene3D" id="1.10.10.10">
    <property type="entry name" value="Winged helix-like DNA-binding domain superfamily/Winged helix DNA-binding domain"/>
    <property type="match status" value="1"/>
</dbReference>
<dbReference type="STRING" id="34002.SAMN04489859_1002116"/>
<gene>
    <name evidence="5" type="ORF">SAMN04489859_1002116</name>
</gene>
<evidence type="ECO:0000256" key="1">
    <source>
        <dbReference type="ARBA" id="ARBA00023015"/>
    </source>
</evidence>
<organism evidence="5 6">
    <name type="scientific">Paracoccus alcaliphilus</name>
    <dbReference type="NCBI Taxonomy" id="34002"/>
    <lineage>
        <taxon>Bacteria</taxon>
        <taxon>Pseudomonadati</taxon>
        <taxon>Pseudomonadota</taxon>
        <taxon>Alphaproteobacteria</taxon>
        <taxon>Rhodobacterales</taxon>
        <taxon>Paracoccaceae</taxon>
        <taxon>Paracoccus</taxon>
    </lineage>
</organism>
<dbReference type="InterPro" id="IPR002577">
    <property type="entry name" value="HTH_HxlR"/>
</dbReference>
<evidence type="ECO:0000259" key="4">
    <source>
        <dbReference type="PROSITE" id="PS51118"/>
    </source>
</evidence>
<dbReference type="PANTHER" id="PTHR33204:SF37">
    <property type="entry name" value="HTH-TYPE TRANSCRIPTIONAL REGULATOR YODB"/>
    <property type="match status" value="1"/>
</dbReference>
<accession>A0A1H8EJI8</accession>
<name>A0A1H8EJI8_9RHOB</name>
<dbReference type="InterPro" id="IPR036388">
    <property type="entry name" value="WH-like_DNA-bd_sf"/>
</dbReference>
<keyword evidence="1" id="KW-0805">Transcription regulation</keyword>
<dbReference type="SUPFAM" id="SSF46785">
    <property type="entry name" value="Winged helix' DNA-binding domain"/>
    <property type="match status" value="1"/>
</dbReference>
<dbReference type="GO" id="GO:0003677">
    <property type="term" value="F:DNA binding"/>
    <property type="evidence" value="ECO:0007669"/>
    <property type="project" value="UniProtKB-KW"/>
</dbReference>
<protein>
    <submittedName>
        <fullName evidence="5">DNA-binding transcriptional regulator, HxlR family</fullName>
    </submittedName>
</protein>
<dbReference type="Pfam" id="PF01638">
    <property type="entry name" value="HxlR"/>
    <property type="match status" value="1"/>
</dbReference>
<keyword evidence="3" id="KW-0804">Transcription</keyword>
<feature type="domain" description="HTH hxlR-type" evidence="4">
    <location>
        <begin position="17"/>
        <end position="115"/>
    </location>
</feature>
<evidence type="ECO:0000313" key="6">
    <source>
        <dbReference type="Proteomes" id="UP000199054"/>
    </source>
</evidence>
<evidence type="ECO:0000313" key="5">
    <source>
        <dbReference type="EMBL" id="SEN19653.1"/>
    </source>
</evidence>
<dbReference type="PANTHER" id="PTHR33204">
    <property type="entry name" value="TRANSCRIPTIONAL REGULATOR, MARR FAMILY"/>
    <property type="match status" value="1"/>
</dbReference>
<dbReference type="InterPro" id="IPR036390">
    <property type="entry name" value="WH_DNA-bd_sf"/>
</dbReference>
<evidence type="ECO:0000256" key="2">
    <source>
        <dbReference type="ARBA" id="ARBA00023125"/>
    </source>
</evidence>
<proteinExistence type="predicted"/>